<comment type="caution">
    <text evidence="1">The sequence shown here is derived from an EMBL/GenBank/DDBJ whole genome shotgun (WGS) entry which is preliminary data.</text>
</comment>
<organism evidence="1 2">
    <name type="scientific">Psychrosphaera saromensis</name>
    <dbReference type="NCBI Taxonomy" id="716813"/>
    <lineage>
        <taxon>Bacteria</taxon>
        <taxon>Pseudomonadati</taxon>
        <taxon>Pseudomonadota</taxon>
        <taxon>Gammaproteobacteria</taxon>
        <taxon>Alteromonadales</taxon>
        <taxon>Pseudoalteromonadaceae</taxon>
        <taxon>Psychrosphaera</taxon>
    </lineage>
</organism>
<dbReference type="PIRSF" id="PIRSF028200">
    <property type="entry name" value="UCP028200"/>
    <property type="match status" value="1"/>
</dbReference>
<dbReference type="InterPro" id="IPR016875">
    <property type="entry name" value="UCP028200"/>
</dbReference>
<dbReference type="Proteomes" id="UP000239007">
    <property type="component" value="Unassembled WGS sequence"/>
</dbReference>
<evidence type="ECO:0008006" key="3">
    <source>
        <dbReference type="Google" id="ProtNLM"/>
    </source>
</evidence>
<proteinExistence type="predicted"/>
<dbReference type="Pfam" id="PF19795">
    <property type="entry name" value="DUF6279"/>
    <property type="match status" value="1"/>
</dbReference>
<evidence type="ECO:0000313" key="1">
    <source>
        <dbReference type="EMBL" id="PQJ54673.1"/>
    </source>
</evidence>
<gene>
    <name evidence="1" type="ORF">BTO11_14130</name>
</gene>
<name>A0A2S7UXM1_9GAMM</name>
<dbReference type="EMBL" id="MSCH01000003">
    <property type="protein sequence ID" value="PQJ54673.1"/>
    <property type="molecule type" value="Genomic_DNA"/>
</dbReference>
<dbReference type="OrthoDB" id="5767052at2"/>
<reference evidence="1 2" key="1">
    <citation type="submission" date="2016-12" db="EMBL/GenBank/DDBJ databases">
        <title>Diversity of luminous bacteria.</title>
        <authorList>
            <person name="Yoshizawa S."/>
            <person name="Kogure K."/>
        </authorList>
    </citation>
    <scope>NUCLEOTIDE SEQUENCE [LARGE SCALE GENOMIC DNA]</scope>
    <source>
        <strain evidence="1 2">SA4-48</strain>
    </source>
</reference>
<keyword evidence="2" id="KW-1185">Reference proteome</keyword>
<dbReference type="RefSeq" id="WP_105053193.1">
    <property type="nucleotide sequence ID" value="NZ_BMYG01000001.1"/>
</dbReference>
<evidence type="ECO:0000313" key="2">
    <source>
        <dbReference type="Proteomes" id="UP000239007"/>
    </source>
</evidence>
<accession>A0A2S7UXM1</accession>
<dbReference type="AlphaFoldDB" id="A0A2S7UXM1"/>
<sequence>MSKNMIRANGQRKATVKLLALVLLTFCLTSCSTKLIYNYADWLIFWTVDDYVELNEAQENVLEIKIYELLKWHRQEELPYYTSLLKELRTIVVNKDDLALEPLYQKARGLWKRAALKVTPDIIDFLPSLSQQQKQELVKNIKDIQQERNQQWQEDQDQTWDEKFEDAEDKIENFIGDLTQEQKVTLQAMERKRPDILPLRIAGRKRWLDLFSKALFNQPEIDQLTLFALFTELSSHRSIEQQNISEQISQLRISELRYIIKSMTDKQQVYLLEKIDDMTTDFELLIAQDQIN</sequence>
<protein>
    <recommendedName>
        <fullName evidence="3">Lipoprotein</fullName>
    </recommendedName>
</protein>